<reference evidence="3 4" key="1">
    <citation type="submission" date="2024-11" db="EMBL/GenBank/DDBJ databases">
        <title>Chromosome-level genome assembly of the freshwater bivalve Anodonta woodiana.</title>
        <authorList>
            <person name="Chen X."/>
        </authorList>
    </citation>
    <scope>NUCLEOTIDE SEQUENCE [LARGE SCALE GENOMIC DNA]</scope>
    <source>
        <strain evidence="3">MN2024</strain>
        <tissue evidence="3">Gills</tissue>
    </source>
</reference>
<dbReference type="EMBL" id="JBJQND010000007">
    <property type="protein sequence ID" value="KAL3871277.1"/>
    <property type="molecule type" value="Genomic_DNA"/>
</dbReference>
<comment type="caution">
    <text evidence="3">The sequence shown here is derived from an EMBL/GenBank/DDBJ whole genome shotgun (WGS) entry which is preliminary data.</text>
</comment>
<feature type="domain" description="TIR" evidence="2">
    <location>
        <begin position="362"/>
        <end position="494"/>
    </location>
</feature>
<evidence type="ECO:0000313" key="4">
    <source>
        <dbReference type="Proteomes" id="UP001634394"/>
    </source>
</evidence>
<dbReference type="Pfam" id="PF13676">
    <property type="entry name" value="TIR_2"/>
    <property type="match status" value="2"/>
</dbReference>
<feature type="compositionally biased region" description="Polar residues" evidence="1">
    <location>
        <begin position="178"/>
        <end position="192"/>
    </location>
</feature>
<dbReference type="SUPFAM" id="SSF52200">
    <property type="entry name" value="Toll/Interleukin receptor TIR domain"/>
    <property type="match status" value="4"/>
</dbReference>
<feature type="compositionally biased region" description="Polar residues" evidence="1">
    <location>
        <begin position="878"/>
        <end position="889"/>
    </location>
</feature>
<feature type="compositionally biased region" description="Basic and acidic residues" evidence="1">
    <location>
        <begin position="193"/>
        <end position="215"/>
    </location>
</feature>
<dbReference type="PANTHER" id="PTHR16253:SF0">
    <property type="entry name" value="TETRATRICOPEPTIDE REPEAT PROTEIN 22"/>
    <property type="match status" value="1"/>
</dbReference>
<proteinExistence type="predicted"/>
<evidence type="ECO:0000313" key="3">
    <source>
        <dbReference type="EMBL" id="KAL3871277.1"/>
    </source>
</evidence>
<dbReference type="PROSITE" id="PS50104">
    <property type="entry name" value="TIR"/>
    <property type="match status" value="2"/>
</dbReference>
<dbReference type="InterPro" id="IPR000157">
    <property type="entry name" value="TIR_dom"/>
</dbReference>
<accession>A0ABD3WBK8</accession>
<dbReference type="InterPro" id="IPR035897">
    <property type="entry name" value="Toll_tir_struct_dom_sf"/>
</dbReference>
<dbReference type="Pfam" id="PF10240">
    <property type="entry name" value="DUF2464"/>
    <property type="match status" value="1"/>
</dbReference>
<dbReference type="PRINTS" id="PR01537">
    <property type="entry name" value="INTRLKN1R1F"/>
</dbReference>
<gene>
    <name evidence="3" type="ORF">ACJMK2_039284</name>
</gene>
<feature type="region of interest" description="Disordered" evidence="1">
    <location>
        <begin position="838"/>
        <end position="900"/>
    </location>
</feature>
<feature type="compositionally biased region" description="Basic and acidic residues" evidence="1">
    <location>
        <begin position="771"/>
        <end position="780"/>
    </location>
</feature>
<dbReference type="InterPro" id="IPR018798">
    <property type="entry name" value="MVB12A/B"/>
</dbReference>
<feature type="compositionally biased region" description="Polar residues" evidence="1">
    <location>
        <begin position="220"/>
        <end position="235"/>
    </location>
</feature>
<dbReference type="Proteomes" id="UP001634394">
    <property type="component" value="Unassembled WGS sequence"/>
</dbReference>
<evidence type="ECO:0000256" key="1">
    <source>
        <dbReference type="SAM" id="MobiDB-lite"/>
    </source>
</evidence>
<dbReference type="SMART" id="SM00255">
    <property type="entry name" value="TIR"/>
    <property type="match status" value="2"/>
</dbReference>
<sequence>MIAEIQATKEKNKPQKQRRVVANIVPTRKNLSDPVETETGFEIEGGPKGRPRKRFICIAYGLEGLDEEVLIDIKILDSCKNAPPQYTSVPKTRDTGEVALRGKMMYLKKGKPSGFEWIIESLVMCTSTVSKGKRRREDSGSDVPIGNISDSMTLYGKKRVVYSASETSLNEAHRMPPNKQSDSDCPNGQNSAKCDRELKKEIRTEHSPADSKTLEVRGANTKQNLSFEDSANSAIANRGGKQESTEDTGWQIVRHKGKRRKLTNTTASIPTEVGRKTRMDRQLPERSSNQDITSGKLSDKKEKEKKLKTEKHRSDEKDNCPEHDLAEDPCSSIALDTLSVSDNPKRVTRSSIIKAPPLPTGKTYHVFFSYRYCKHDRQWVRRIIERLESPRYNYKCCIHDRDFMPGHTIIGNIADAIKTSLRVAVVLTDEYIESYWCNYEATIVREPGLKACIVPLILKECSIPQSLKDLTCITVSENSDEWWALFLKALKGVIPYLPSSKSEHVFLFHDDVSEEDKLRVENVRSALETSAYSFRCISRDRDFDIGRPVEENVHECAKKAVTTIFALSSNFPDEKWLHHWHNLRQKGIRPFPLTFDRFELPHEFKEITIFDATSEQKSWLPKLIPTKQNLKDTAENETGFEIKSSQKGRSSKKRFICIAYGLEELDEIVLTDLKILSTYEKDRTSQEYTLVSRTRDTGEGVLEDRHLYLRWKKLSGYEWVIDYLMICPSTASQGKRGEGTSEAIAWAEYLSIPTEEDKASDSPQEENAVGNDKRPTEKFQTDQGAASISKNSTVLPTTTVQTTRPVMVDDSKIGEACCQTTQPKDEVERKWQEIRRKKKNNRRLAESSSDSVMTTCGINQEGKGMSRKKKKKRKKSGQFISATEATISQEKPREDSDPSLSFHMLNVSESPIRVARRSITEAPPLPRGKTYHVFFSFRNSQNDKDWVREVIERLESPPHSYLCCFADRDFIPGETVISNIEMAVKQSVRVAVVLTEEYIKSYWCKYEASVIREPGCKACIIPLQLNNCRIPQSLKDLSFIPVSNDNDKWWETLLRSLNGKIPYLPPTKSDHIFLFHGTSEKDMERTENLRSALETCACSFRCISSGRDFVYGSTVKENVHMCVTKAATTVFALTKDFPKDKWLQHWQELRQRGFKLFPLMFDHFDLPKELQDIVIFDATREQNIWLPRLIDNLMQ</sequence>
<feature type="compositionally biased region" description="Polar residues" evidence="1">
    <location>
        <begin position="285"/>
        <end position="296"/>
    </location>
</feature>
<feature type="region of interest" description="Disordered" evidence="1">
    <location>
        <begin position="167"/>
        <end position="324"/>
    </location>
</feature>
<dbReference type="Gene3D" id="3.40.50.10140">
    <property type="entry name" value="Toll/interleukin-1 receptor homology (TIR) domain"/>
    <property type="match status" value="4"/>
</dbReference>
<feature type="compositionally biased region" description="Polar residues" evidence="1">
    <location>
        <begin position="846"/>
        <end position="858"/>
    </location>
</feature>
<evidence type="ECO:0000259" key="2">
    <source>
        <dbReference type="PROSITE" id="PS50104"/>
    </source>
</evidence>
<feature type="compositionally biased region" description="Basic and acidic residues" evidence="1">
    <location>
        <begin position="273"/>
        <end position="284"/>
    </location>
</feature>
<organism evidence="3 4">
    <name type="scientific">Sinanodonta woodiana</name>
    <name type="common">Chinese pond mussel</name>
    <name type="synonym">Anodonta woodiana</name>
    <dbReference type="NCBI Taxonomy" id="1069815"/>
    <lineage>
        <taxon>Eukaryota</taxon>
        <taxon>Metazoa</taxon>
        <taxon>Spiralia</taxon>
        <taxon>Lophotrochozoa</taxon>
        <taxon>Mollusca</taxon>
        <taxon>Bivalvia</taxon>
        <taxon>Autobranchia</taxon>
        <taxon>Heteroconchia</taxon>
        <taxon>Palaeoheterodonta</taxon>
        <taxon>Unionida</taxon>
        <taxon>Unionoidea</taxon>
        <taxon>Unionidae</taxon>
        <taxon>Unioninae</taxon>
        <taxon>Sinanodonta</taxon>
    </lineage>
</organism>
<dbReference type="Gene3D" id="2.100.10.50">
    <property type="match status" value="1"/>
</dbReference>
<name>A0ABD3WBK8_SINWO</name>
<dbReference type="PANTHER" id="PTHR16253">
    <property type="entry name" value="TETRATRICOPEPTIDE REPEAT PROTEIN 22"/>
    <property type="match status" value="1"/>
</dbReference>
<feature type="compositionally biased region" description="Basic residues" evidence="1">
    <location>
        <begin position="253"/>
        <end position="262"/>
    </location>
</feature>
<feature type="region of interest" description="Disordered" evidence="1">
    <location>
        <begin position="754"/>
        <end position="787"/>
    </location>
</feature>
<feature type="domain" description="TIR" evidence="2">
    <location>
        <begin position="929"/>
        <end position="1057"/>
    </location>
</feature>
<keyword evidence="4" id="KW-1185">Reference proteome</keyword>
<dbReference type="InterPro" id="IPR042342">
    <property type="entry name" value="TTC22"/>
</dbReference>
<feature type="region of interest" description="Disordered" evidence="1">
    <location>
        <begin position="129"/>
        <end position="148"/>
    </location>
</feature>
<feature type="compositionally biased region" description="Basic and acidic residues" evidence="1">
    <location>
        <begin position="297"/>
        <end position="324"/>
    </location>
</feature>
<feature type="compositionally biased region" description="Basic residues" evidence="1">
    <location>
        <begin position="865"/>
        <end position="876"/>
    </location>
</feature>
<protein>
    <recommendedName>
        <fullName evidence="2">TIR domain-containing protein</fullName>
    </recommendedName>
</protein>
<dbReference type="AlphaFoldDB" id="A0ABD3WBK8"/>